<dbReference type="HAMAP" id="MF_01877">
    <property type="entry name" value="16SrRNA_methyltr_I"/>
    <property type="match status" value="1"/>
</dbReference>
<sequence>MTNHVPFVLMSFMVIGKETEKVQSQKSFAKDQASGTLYLVPTPIGNLGDMTFRAVEILKEVDIIASEDTRNTQKLLNHFEIETKQISFHEYNTHERVPELVERLKNGETIAQVSDAGMPSISDPGHDLVVACIKQGITVVPLPGANAGLTALIASGLEPQPFYFFGFLNRKPVEQKRQLEKLVNKEETLIFYEAPHRLKKTLTNMSSILGKDRSAVLCRELTKKFEEFLRGTLAELLEWANDNEIRGEFVVIVEGNSHAVQPGEQLPEIPIEDQINNLISAGEKPTAAIKKVAKLRGLKKQDVYALYHHLNDKDQPD</sequence>
<dbReference type="PANTHER" id="PTHR46111:SF1">
    <property type="entry name" value="RIBOSOMAL RNA SMALL SUBUNIT METHYLTRANSFERASE I"/>
    <property type="match status" value="1"/>
</dbReference>
<comment type="similarity">
    <text evidence="6">Belongs to the methyltransferase superfamily. RsmI family.</text>
</comment>
<dbReference type="Gene3D" id="3.40.1010.10">
    <property type="entry name" value="Cobalt-precorrin-4 Transmethylase, Domain 1"/>
    <property type="match status" value="1"/>
</dbReference>
<keyword evidence="9" id="KW-1185">Reference proteome</keyword>
<reference evidence="8 9" key="1">
    <citation type="journal article" date="2016" name="PLoS ONE">
        <title>The Identification of Novel Diagnostic Marker Genes for the Detection of Beer Spoiling Pediococcus damnosus Strains Using the BlAst Diagnostic Gene findEr.</title>
        <authorList>
            <person name="Behr J."/>
            <person name="Geissler A.J."/>
            <person name="Schmid J."/>
            <person name="Zehe A."/>
            <person name="Vogel R.F."/>
        </authorList>
    </citation>
    <scope>NUCLEOTIDE SEQUENCE [LARGE SCALE GENOMIC DNA]</scope>
    <source>
        <strain evidence="8 9">TMW 2.1535</strain>
    </source>
</reference>
<evidence type="ECO:0000313" key="8">
    <source>
        <dbReference type="EMBL" id="AMV67515.1"/>
    </source>
</evidence>
<keyword evidence="4 6" id="KW-0808">Transferase</keyword>
<dbReference type="InterPro" id="IPR035996">
    <property type="entry name" value="4pyrrol_Methylase_sf"/>
</dbReference>
<gene>
    <name evidence="6" type="primary">rsmI</name>
    <name evidence="8" type="ORF">ADU72_1590</name>
</gene>
<dbReference type="InterPro" id="IPR014776">
    <property type="entry name" value="4pyrrole_Mease_sub2"/>
</dbReference>
<dbReference type="PROSITE" id="PS01296">
    <property type="entry name" value="RSMI"/>
    <property type="match status" value="1"/>
</dbReference>
<dbReference type="InterPro" id="IPR014777">
    <property type="entry name" value="4pyrrole_Mease_sub1"/>
</dbReference>
<accession>A0ABN4NAC3</accession>
<keyword evidence="5 6" id="KW-0949">S-adenosyl-L-methionine</keyword>
<protein>
    <recommendedName>
        <fullName evidence="6">Ribosomal RNA small subunit methyltransferase I</fullName>
        <ecNumber evidence="6">2.1.1.198</ecNumber>
    </recommendedName>
    <alternativeName>
        <fullName evidence="6">16S rRNA 2'-O-ribose C1402 methyltransferase</fullName>
    </alternativeName>
    <alternativeName>
        <fullName evidence="6">rRNA (cytidine-2'-O-)-methyltransferase RsmI</fullName>
    </alternativeName>
</protein>
<evidence type="ECO:0000259" key="7">
    <source>
        <dbReference type="Pfam" id="PF00590"/>
    </source>
</evidence>
<proteinExistence type="inferred from homology"/>
<keyword evidence="3 6" id="KW-0489">Methyltransferase</keyword>
<evidence type="ECO:0000256" key="1">
    <source>
        <dbReference type="ARBA" id="ARBA00022490"/>
    </source>
</evidence>
<dbReference type="Pfam" id="PF00590">
    <property type="entry name" value="TP_methylase"/>
    <property type="match status" value="1"/>
</dbReference>
<evidence type="ECO:0000256" key="3">
    <source>
        <dbReference type="ARBA" id="ARBA00022603"/>
    </source>
</evidence>
<dbReference type="EMBL" id="CP012288">
    <property type="protein sequence ID" value="AMV67515.1"/>
    <property type="molecule type" value="Genomic_DNA"/>
</dbReference>
<evidence type="ECO:0000256" key="5">
    <source>
        <dbReference type="ARBA" id="ARBA00022691"/>
    </source>
</evidence>
<comment type="catalytic activity">
    <reaction evidence="6">
        <text>cytidine(1402) in 16S rRNA + S-adenosyl-L-methionine = 2'-O-methylcytidine(1402) in 16S rRNA + S-adenosyl-L-homocysteine + H(+)</text>
        <dbReference type="Rhea" id="RHEA:42924"/>
        <dbReference type="Rhea" id="RHEA-COMP:10285"/>
        <dbReference type="Rhea" id="RHEA-COMP:10286"/>
        <dbReference type="ChEBI" id="CHEBI:15378"/>
        <dbReference type="ChEBI" id="CHEBI:57856"/>
        <dbReference type="ChEBI" id="CHEBI:59789"/>
        <dbReference type="ChEBI" id="CHEBI:74495"/>
        <dbReference type="ChEBI" id="CHEBI:82748"/>
        <dbReference type="EC" id="2.1.1.198"/>
    </reaction>
</comment>
<keyword evidence="1 6" id="KW-0963">Cytoplasm</keyword>
<dbReference type="InterPro" id="IPR018063">
    <property type="entry name" value="SAM_MeTrfase_RsmI_CS"/>
</dbReference>
<evidence type="ECO:0000256" key="2">
    <source>
        <dbReference type="ARBA" id="ARBA00022552"/>
    </source>
</evidence>
<keyword evidence="2 6" id="KW-0698">rRNA processing</keyword>
<dbReference type="InterPro" id="IPR000878">
    <property type="entry name" value="4pyrrol_Mease"/>
</dbReference>
<dbReference type="PIRSF" id="PIRSF005917">
    <property type="entry name" value="MTase_YraL"/>
    <property type="match status" value="1"/>
</dbReference>
<evidence type="ECO:0000256" key="6">
    <source>
        <dbReference type="HAMAP-Rule" id="MF_01877"/>
    </source>
</evidence>
<dbReference type="NCBIfam" id="TIGR00096">
    <property type="entry name" value="16S rRNA (cytidine(1402)-2'-O)-methyltransferase"/>
    <property type="match status" value="1"/>
</dbReference>
<dbReference type="PANTHER" id="PTHR46111">
    <property type="entry name" value="RIBOSOMAL RNA SMALL SUBUNIT METHYLTRANSFERASE I"/>
    <property type="match status" value="1"/>
</dbReference>
<dbReference type="Proteomes" id="UP000076244">
    <property type="component" value="Chromosome"/>
</dbReference>
<dbReference type="GO" id="GO:0032259">
    <property type="term" value="P:methylation"/>
    <property type="evidence" value="ECO:0007669"/>
    <property type="project" value="UniProtKB-KW"/>
</dbReference>
<comment type="function">
    <text evidence="6">Catalyzes the 2'-O-methylation of the ribose of cytidine 1402 (C1402) in 16S rRNA.</text>
</comment>
<dbReference type="GO" id="GO:0008168">
    <property type="term" value="F:methyltransferase activity"/>
    <property type="evidence" value="ECO:0007669"/>
    <property type="project" value="UniProtKB-KW"/>
</dbReference>
<dbReference type="InterPro" id="IPR008189">
    <property type="entry name" value="rRNA_ssu_MeTfrase_I"/>
</dbReference>
<dbReference type="SUPFAM" id="SSF53790">
    <property type="entry name" value="Tetrapyrrole methylase"/>
    <property type="match status" value="1"/>
</dbReference>
<dbReference type="CDD" id="cd11648">
    <property type="entry name" value="RsmI"/>
    <property type="match status" value="1"/>
</dbReference>
<evidence type="ECO:0000313" key="9">
    <source>
        <dbReference type="Proteomes" id="UP000076244"/>
    </source>
</evidence>
<dbReference type="EC" id="2.1.1.198" evidence="6"/>
<evidence type="ECO:0000256" key="4">
    <source>
        <dbReference type="ARBA" id="ARBA00022679"/>
    </source>
</evidence>
<name>A0ABN4NAC3_9LACO</name>
<feature type="domain" description="Tetrapyrrole methylase" evidence="7">
    <location>
        <begin position="36"/>
        <end position="236"/>
    </location>
</feature>
<comment type="subcellular location">
    <subcellularLocation>
        <location evidence="6">Cytoplasm</location>
    </subcellularLocation>
</comment>
<organism evidence="8 9">
    <name type="scientific">Pediococcus damnosus</name>
    <dbReference type="NCBI Taxonomy" id="51663"/>
    <lineage>
        <taxon>Bacteria</taxon>
        <taxon>Bacillati</taxon>
        <taxon>Bacillota</taxon>
        <taxon>Bacilli</taxon>
        <taxon>Lactobacillales</taxon>
        <taxon>Lactobacillaceae</taxon>
        <taxon>Pediococcus</taxon>
    </lineage>
</organism>
<dbReference type="Gene3D" id="3.30.950.10">
    <property type="entry name" value="Methyltransferase, Cobalt-precorrin-4 Transmethylase, Domain 2"/>
    <property type="match status" value="1"/>
</dbReference>